<evidence type="ECO:0000259" key="2">
    <source>
        <dbReference type="Pfam" id="PF21294"/>
    </source>
</evidence>
<dbReference type="AlphaFoldDB" id="A0A0H2RRQ7"/>
<dbReference type="InParanoid" id="A0A0H2RRQ7"/>
<feature type="domain" description="Polysaccharide lyase 14" evidence="2">
    <location>
        <begin position="104"/>
        <end position="309"/>
    </location>
</feature>
<proteinExistence type="predicted"/>
<evidence type="ECO:0000313" key="4">
    <source>
        <dbReference type="Proteomes" id="UP000053477"/>
    </source>
</evidence>
<keyword evidence="1" id="KW-0732">Signal</keyword>
<keyword evidence="4" id="KW-1185">Reference proteome</keyword>
<feature type="chain" id="PRO_5005201740" description="Polysaccharide lyase 14 domain-containing protein" evidence="1">
    <location>
        <begin position="30"/>
        <end position="350"/>
    </location>
</feature>
<dbReference type="EMBL" id="KQ085946">
    <property type="protein sequence ID" value="KLO14292.1"/>
    <property type="molecule type" value="Genomic_DNA"/>
</dbReference>
<evidence type="ECO:0000313" key="3">
    <source>
        <dbReference type="EMBL" id="KLO14292.1"/>
    </source>
</evidence>
<dbReference type="Proteomes" id="UP000053477">
    <property type="component" value="Unassembled WGS sequence"/>
</dbReference>
<reference evidence="3 4" key="1">
    <citation type="submission" date="2015-04" db="EMBL/GenBank/DDBJ databases">
        <title>Complete genome sequence of Schizopora paradoxa KUC8140, a cosmopolitan wood degrader in East Asia.</title>
        <authorList>
            <consortium name="DOE Joint Genome Institute"/>
            <person name="Min B."/>
            <person name="Park H."/>
            <person name="Jang Y."/>
            <person name="Kim J.-J."/>
            <person name="Kim K.H."/>
            <person name="Pangilinan J."/>
            <person name="Lipzen A."/>
            <person name="Riley R."/>
            <person name="Grigoriev I.V."/>
            <person name="Spatafora J.W."/>
            <person name="Choi I.-G."/>
        </authorList>
    </citation>
    <scope>NUCLEOTIDE SEQUENCE [LARGE SCALE GENOMIC DNA]</scope>
    <source>
        <strain evidence="3 4">KUC8140</strain>
    </source>
</reference>
<dbReference type="PANTHER" id="PTHR40124:SF1">
    <property type="entry name" value="DISAGGREGATASE RELATED REPEAT PROTEIN"/>
    <property type="match status" value="1"/>
</dbReference>
<dbReference type="PANTHER" id="PTHR40124">
    <property type="match status" value="1"/>
</dbReference>
<dbReference type="InterPro" id="IPR048958">
    <property type="entry name" value="Polysacc_lyase_14"/>
</dbReference>
<dbReference type="Gene3D" id="2.60.120.200">
    <property type="match status" value="1"/>
</dbReference>
<name>A0A0H2RRQ7_9AGAM</name>
<dbReference type="OrthoDB" id="2395160at2759"/>
<sequence>MYSFYPGRWTTISSLLFALTCISSSTVRASATPAASVAATYSLTTSTAFPFPTATLDVKDTNSFISSGWSLSKGRVQNGANLSEFVADPFPNSPVPVNGDSSTSSGPVFQVTYPAGSFNNDTGGAQFISLWNSTSPFQSIMVSYEIAFDTGFNFVKGGKLPGVRGGPSLTGCSGGKEADGTTCFSSRLMWRTEGEAEVYAYIPETNNLCDESGIICNSDFGVSVDRGAFTFPTGQWSRVTQLVQLNDPNSSNGFIALYFNDILAIQQGGLQIRTSSAVDANAFFFSTFFGGHDDSWATPVTTHTYFRNIELWGSSQQSTQTSSAPTSRSTEWGWIVLVSVFVFFCGIELV</sequence>
<dbReference type="STRING" id="27342.A0A0H2RRQ7"/>
<organism evidence="3 4">
    <name type="scientific">Schizopora paradoxa</name>
    <dbReference type="NCBI Taxonomy" id="27342"/>
    <lineage>
        <taxon>Eukaryota</taxon>
        <taxon>Fungi</taxon>
        <taxon>Dikarya</taxon>
        <taxon>Basidiomycota</taxon>
        <taxon>Agaricomycotina</taxon>
        <taxon>Agaricomycetes</taxon>
        <taxon>Hymenochaetales</taxon>
        <taxon>Schizoporaceae</taxon>
        <taxon>Schizopora</taxon>
    </lineage>
</organism>
<accession>A0A0H2RRQ7</accession>
<feature type="signal peptide" evidence="1">
    <location>
        <begin position="1"/>
        <end position="29"/>
    </location>
</feature>
<evidence type="ECO:0000256" key="1">
    <source>
        <dbReference type="SAM" id="SignalP"/>
    </source>
</evidence>
<protein>
    <recommendedName>
        <fullName evidence="2">Polysaccharide lyase 14 domain-containing protein</fullName>
    </recommendedName>
</protein>
<dbReference type="Pfam" id="PF21294">
    <property type="entry name" value="Polysacc_lyase_14"/>
    <property type="match status" value="1"/>
</dbReference>
<gene>
    <name evidence="3" type="ORF">SCHPADRAFT_826682</name>
</gene>